<reference evidence="1" key="1">
    <citation type="submission" date="2019-04" db="EMBL/GenBank/DDBJ databases">
        <title>Microbes associate with the intestines of laboratory mice.</title>
        <authorList>
            <person name="Navarre W."/>
            <person name="Wong E."/>
            <person name="Huang K."/>
            <person name="Tropini C."/>
            <person name="Ng K."/>
            <person name="Yu B."/>
        </authorList>
    </citation>
    <scope>NUCLEOTIDE SEQUENCE</scope>
    <source>
        <strain evidence="1">NM09_H32</strain>
    </source>
</reference>
<evidence type="ECO:0000313" key="2">
    <source>
        <dbReference type="Proteomes" id="UP000308836"/>
    </source>
</evidence>
<keyword evidence="1" id="KW-0808">Transferase</keyword>
<accession>A0AC61R9A4</accession>
<sequence length="315" mass="36274">MIFALLLLIAFNLYSIFLLPQIDWFDLFYFDLLVIVVWLACVLSARFRRHRREQEIKKRLGDKDLAAPAFFPFVNEELYRHDVGILEAERKQALSDNDELKDMVDRIVHELKANINTISLCNETLQNEVIQLAAETMNRQLSQLLLLAKLETNTMSLHYEKADVRDLLCRSIKNNKYFLIHERFSIHLDCESAIVYTDADWLVYVFDQLLVNAIKYKRDPKIEIAVRQNESVTTIQMTDYGIGIPAFDLPSVFEKGAVGSHVHAGAYKSTGMGLYFAKKALDHLSGTIEVQSESGQSTTFTIRLYNNEKIDLLRS</sequence>
<gene>
    <name evidence="1" type="ORF">E5336_02260</name>
</gene>
<keyword evidence="1" id="KW-0418">Kinase</keyword>
<comment type="caution">
    <text evidence="1">The sequence shown here is derived from an EMBL/GenBank/DDBJ whole genome shotgun (WGS) entry which is preliminary data.</text>
</comment>
<keyword evidence="2" id="KW-1185">Reference proteome</keyword>
<name>A0AC61R9A4_9FIRM</name>
<dbReference type="Proteomes" id="UP000308836">
    <property type="component" value="Unassembled WGS sequence"/>
</dbReference>
<proteinExistence type="predicted"/>
<dbReference type="EMBL" id="SRYG01000003">
    <property type="protein sequence ID" value="TGY66926.1"/>
    <property type="molecule type" value="Genomic_DNA"/>
</dbReference>
<evidence type="ECO:0000313" key="1">
    <source>
        <dbReference type="EMBL" id="TGY66926.1"/>
    </source>
</evidence>
<organism evidence="1 2">
    <name type="scientific">Dubosiella muris</name>
    <dbReference type="NCBI Taxonomy" id="3038133"/>
    <lineage>
        <taxon>Bacteria</taxon>
        <taxon>Bacillati</taxon>
        <taxon>Bacillota</taxon>
        <taxon>Erysipelotrichia</taxon>
        <taxon>Erysipelotrichales</taxon>
        <taxon>Erysipelotrichaceae</taxon>
        <taxon>Dubosiella</taxon>
    </lineage>
</organism>
<protein>
    <submittedName>
        <fullName evidence="1">HAMP domain-containing histidine kinase</fullName>
    </submittedName>
</protein>